<dbReference type="PROSITE" id="PS50004">
    <property type="entry name" value="C2"/>
    <property type="match status" value="1"/>
</dbReference>
<accession>A0A8T9CNP2</accession>
<dbReference type="Proteomes" id="UP000469558">
    <property type="component" value="Unassembled WGS sequence"/>
</dbReference>
<feature type="non-terminal residue" evidence="2">
    <location>
        <position position="1"/>
    </location>
</feature>
<dbReference type="EMBL" id="QGMK01000098">
    <property type="protein sequence ID" value="TVY84293.1"/>
    <property type="molecule type" value="Genomic_DNA"/>
</dbReference>
<evidence type="ECO:0000313" key="3">
    <source>
        <dbReference type="Proteomes" id="UP000469558"/>
    </source>
</evidence>
<protein>
    <recommendedName>
        <fullName evidence="1">C2 domain-containing protein</fullName>
    </recommendedName>
</protein>
<feature type="domain" description="C2" evidence="1">
    <location>
        <begin position="42"/>
        <end position="165"/>
    </location>
</feature>
<dbReference type="Gene3D" id="2.60.40.150">
    <property type="entry name" value="C2 domain"/>
    <property type="match status" value="1"/>
</dbReference>
<name>A0A8T9CNP2_9HELO</name>
<sequence>MSTRISWMEKQLAAWDDIENAANFCRDWHRMRPVLRQQALTALEEWQRAKVVLSGGEKESIELTVVSALGLPKSNFFSSNAWVKVVFYVQRGVRTMRTLEVKTEVSKATQNPVWNKSWPLDIPMDSKMVDLELYDRVAGLDKQLTKVRLSFSRVEASFANRSLMYGLDEAIDFPLKFAEGKGKEKETHSVLRLGLKWTGRMDRVEKLGLVSRPPGKMFRTDLT</sequence>
<dbReference type="AlphaFoldDB" id="A0A8T9CNP2"/>
<organism evidence="2 3">
    <name type="scientific">Lachnellula suecica</name>
    <dbReference type="NCBI Taxonomy" id="602035"/>
    <lineage>
        <taxon>Eukaryota</taxon>
        <taxon>Fungi</taxon>
        <taxon>Dikarya</taxon>
        <taxon>Ascomycota</taxon>
        <taxon>Pezizomycotina</taxon>
        <taxon>Leotiomycetes</taxon>
        <taxon>Helotiales</taxon>
        <taxon>Lachnaceae</taxon>
        <taxon>Lachnellula</taxon>
    </lineage>
</organism>
<dbReference type="CDD" id="cd00030">
    <property type="entry name" value="C2"/>
    <property type="match status" value="1"/>
</dbReference>
<dbReference type="InterPro" id="IPR035892">
    <property type="entry name" value="C2_domain_sf"/>
</dbReference>
<dbReference type="SMART" id="SM00239">
    <property type="entry name" value="C2"/>
    <property type="match status" value="1"/>
</dbReference>
<dbReference type="SUPFAM" id="SSF49562">
    <property type="entry name" value="C2 domain (Calcium/lipid-binding domain, CaLB)"/>
    <property type="match status" value="1"/>
</dbReference>
<gene>
    <name evidence="2" type="ORF">LSUE1_G000255</name>
</gene>
<proteinExistence type="predicted"/>
<evidence type="ECO:0000313" key="2">
    <source>
        <dbReference type="EMBL" id="TVY84293.1"/>
    </source>
</evidence>
<comment type="caution">
    <text evidence="2">The sequence shown here is derived from an EMBL/GenBank/DDBJ whole genome shotgun (WGS) entry which is preliminary data.</text>
</comment>
<dbReference type="Pfam" id="PF00168">
    <property type="entry name" value="C2"/>
    <property type="match status" value="1"/>
</dbReference>
<keyword evidence="3" id="KW-1185">Reference proteome</keyword>
<evidence type="ECO:0000259" key="1">
    <source>
        <dbReference type="PROSITE" id="PS50004"/>
    </source>
</evidence>
<dbReference type="OrthoDB" id="3470276at2759"/>
<reference evidence="2 3" key="1">
    <citation type="submission" date="2018-05" db="EMBL/GenBank/DDBJ databases">
        <title>Genome sequencing and assembly of the regulated plant pathogen Lachnellula willkommii and related sister species for the development of diagnostic species identification markers.</title>
        <authorList>
            <person name="Giroux E."/>
            <person name="Bilodeau G."/>
        </authorList>
    </citation>
    <scope>NUCLEOTIDE SEQUENCE [LARGE SCALE GENOMIC DNA]</scope>
    <source>
        <strain evidence="2 3">CBS 268.59</strain>
    </source>
</reference>
<dbReference type="InterPro" id="IPR000008">
    <property type="entry name" value="C2_dom"/>
</dbReference>